<evidence type="ECO:0000256" key="2">
    <source>
        <dbReference type="ARBA" id="ARBA00023043"/>
    </source>
</evidence>
<accession>A0AAV9HW67</accession>
<dbReference type="EMBL" id="MU864942">
    <property type="protein sequence ID" value="KAK4465124.1"/>
    <property type="molecule type" value="Genomic_DNA"/>
</dbReference>
<dbReference type="InterPro" id="IPR007111">
    <property type="entry name" value="NACHT_NTPase"/>
</dbReference>
<dbReference type="PRINTS" id="PR01415">
    <property type="entry name" value="ANKYRIN"/>
</dbReference>
<evidence type="ECO:0000313" key="6">
    <source>
        <dbReference type="Proteomes" id="UP001321749"/>
    </source>
</evidence>
<organism evidence="5 6">
    <name type="scientific">Cladorrhinum samala</name>
    <dbReference type="NCBI Taxonomy" id="585594"/>
    <lineage>
        <taxon>Eukaryota</taxon>
        <taxon>Fungi</taxon>
        <taxon>Dikarya</taxon>
        <taxon>Ascomycota</taxon>
        <taxon>Pezizomycotina</taxon>
        <taxon>Sordariomycetes</taxon>
        <taxon>Sordariomycetidae</taxon>
        <taxon>Sordariales</taxon>
        <taxon>Podosporaceae</taxon>
        <taxon>Cladorrhinum</taxon>
    </lineage>
</organism>
<dbReference type="PROSITE" id="PS50837">
    <property type="entry name" value="NACHT"/>
    <property type="match status" value="1"/>
</dbReference>
<dbReference type="SUPFAM" id="SSF48403">
    <property type="entry name" value="Ankyrin repeat"/>
    <property type="match status" value="4"/>
</dbReference>
<feature type="repeat" description="ANK" evidence="3">
    <location>
        <begin position="1580"/>
        <end position="1615"/>
    </location>
</feature>
<feature type="domain" description="NACHT" evidence="4">
    <location>
        <begin position="96"/>
        <end position="239"/>
    </location>
</feature>
<sequence>MDRDGDTAMDVDIDIVGSDEDIAIIGRDDVDTYNEDNILPESPSVIAKLRAWLEPTPYDLPNGEYRRHLASHAEGTGEWLTSTASYQEWHDGREQGLLWIRGIPGSGKSVFAATLANQLAEEGHPVLYFFFRQIIDANHKPGQLLRDWLDQIIEYSPPLQRELKAYMDSSGSMYPSIQSFGMDTLWKHLKTALSHMQRVYLVADALDEMDTGNDEFLQTLARLGSWKPAQVKVLITSRPVSSVEVPLREAKASMLHVRLEERFVDLDIATFVERALGTSSSITPDQQTLIKAAVPGRANGLFLYAKLAMDAFLEPGANVQQVLEALPADLNTMYTDLLQEHRRRSGVPDDIQLLILSWVTHATHPLRLLEMAEIILVTYDKPEGIQRDIKAAKDLVRTACGPLLEILPDETVSVVHHSFTEYLRGSTRSAADSASFPILDPGQTHERLALSCLKYLRSGCLDASMEEGDDWTARDREDERRKEYIARRLEFPFFEYAVKEWSSHCEKSFREGRESEDLMSALKDFLTPGVLFDAWLRQRPSRHFHRPAPLHVVAHLGLAPYVRFIVKNPETQVDIRDASGRTPVHYAAERGHDMVVKALIEAGANPDQDDESGQKPLHLAALWNHPGVVRVLIEAGVDAMTPKTGDDPRGECVATSSTHGYTALRYAVERGSHEALEALLPSLDVKQVQVALAWAVTYRSPWMVELLVRHPGVNVNAKVRGATALFIACSLHDLGSMEILLNAGADVLILNRDSNFNSDAAATVDDVADDDSGTMSHLDVFLRGCEPGERKQRGLHLLLQAEAKASKDNRFGGRQQSLLRHAEDTEMVRLLLEAGADPNAEDDDGGTLLHIPRRLGNGWAIVKLLIEEAKLDINKRRGRDGRTPLMLYLDDNRNLHAEALKLIEEYGADCSMADHRGTTCLHILAANFNTWTGTRSLDRRATRARLLEIASKLVARGADVNKRDNQGQAPIHFLKSADAVKHFVGLGADIEAKDGHGNTILRIWFQQTRAQSSEMIRNELQELVKLGARLGTRDFKGRTLVHESVTNGNSIQAYGPNSIPLRLTALLHLGLSLVPKIVDYSGNTLLHELADAIGRGCYEQGLDIFSHLIQAYGFDPDMPNNAGQTALHRLCMIPAKNYQFGAMDTLDSALPLFKKIDAPDYDGIRPIHLASSISERRVWLLMGAGIDISTGTNGGLTPLHFAAKAGQSNIVGMLLGGLKAKHRAEGGSQSFTIDARDEFGRSPLYYACMSGRPETVELLLEAGASVTPNLLEACAKFQIESSSWTESNHGCDGSNRPPTNLINSERDTTRLEEILDMLTTRGGLGNAPLQAAIHTSNQPGVDYLRACLLNLQVDRPKSQMADPPSELLLDRWATFQAGISARAFVESGLIDIVRGDVFEQNKLFQLLLFKRQFGLLELAFSQGLDPCLHAPESLYRQSESTDAPLAVLVKFGYSRLLSRIADKRHIQKLADVDWILSKEDVHGFHRAHSLVMDACLRELPNMAVLRFLVEELGCSADDGVVDHRRVWPGADESSVEKQWISVIGYSPLHAVAEGKHWWQAHQALPYLIAQGADPSARTSRGVTPLHVALQTASIFQTHIVKTLVEGGADVNAVNSDGLSCLAVALDHPSKADLVKLLISKGAHVDPSVLYATVNKGDASLLECFLQSGVNSENMLQALERQPREHMGGANLLFHAAASQVPNREDIVRMLLAHGANPLAKFDCETWQNEYGSRAPRAGHLDSDLESERFTVLHQVIRTGNGCLEPFFELPASQFDIDCRNDEGNTALLVVCDNPVAFDRFLTLRAESAEKPRQLLIDLVLQRNPDLTAVDKRGRTALHLALHQWGNTPTSVQPLKVLLTAAHAKHPELINQTEPATGRTPLLCAIYMLIESWPLHPCDADKCASHKIKLLLDSFGADPHIPDGEGNTALHYVASCMDWNQAARALFSELLSLGLDVNARNSAGETPVFSLLRSERAVGARREQAQLIVSDEDEEAVWRLLEDAGTDFTATNNEGRGLLHVAAEDRRRARLKEQYISGSGMPDETLTALGPGVARFQRLMGKGLDPAQGDNSMRSALDVASACNNFKLLELFEKEPGKARLTRKPLLYLGEFDDY</sequence>
<evidence type="ECO:0000256" key="3">
    <source>
        <dbReference type="PROSITE-ProRule" id="PRU00023"/>
    </source>
</evidence>
<dbReference type="Proteomes" id="UP001321749">
    <property type="component" value="Unassembled WGS sequence"/>
</dbReference>
<feature type="repeat" description="ANK" evidence="3">
    <location>
        <begin position="1194"/>
        <end position="1215"/>
    </location>
</feature>
<dbReference type="Pfam" id="PF24883">
    <property type="entry name" value="NPHP3_N"/>
    <property type="match status" value="1"/>
</dbReference>
<evidence type="ECO:0000259" key="4">
    <source>
        <dbReference type="PROSITE" id="PS50837"/>
    </source>
</evidence>
<dbReference type="Gene3D" id="3.40.50.300">
    <property type="entry name" value="P-loop containing nucleotide triphosphate hydrolases"/>
    <property type="match status" value="1"/>
</dbReference>
<dbReference type="PANTHER" id="PTHR24198:SF165">
    <property type="entry name" value="ANKYRIN REPEAT-CONTAINING PROTEIN-RELATED"/>
    <property type="match status" value="1"/>
</dbReference>
<feature type="repeat" description="ANK" evidence="3">
    <location>
        <begin position="1924"/>
        <end position="1961"/>
    </location>
</feature>
<feature type="repeat" description="ANK" evidence="3">
    <location>
        <begin position="579"/>
        <end position="611"/>
    </location>
</feature>
<dbReference type="Pfam" id="PF12796">
    <property type="entry name" value="Ank_2"/>
    <property type="match status" value="5"/>
</dbReference>
<dbReference type="PROSITE" id="PS50297">
    <property type="entry name" value="ANK_REP_REGION"/>
    <property type="match status" value="5"/>
</dbReference>
<reference evidence="5" key="1">
    <citation type="journal article" date="2023" name="Mol. Phylogenet. Evol.">
        <title>Genome-scale phylogeny and comparative genomics of the fungal order Sordariales.</title>
        <authorList>
            <person name="Hensen N."/>
            <person name="Bonometti L."/>
            <person name="Westerberg I."/>
            <person name="Brannstrom I.O."/>
            <person name="Guillou S."/>
            <person name="Cros-Aarteil S."/>
            <person name="Calhoun S."/>
            <person name="Haridas S."/>
            <person name="Kuo A."/>
            <person name="Mondo S."/>
            <person name="Pangilinan J."/>
            <person name="Riley R."/>
            <person name="LaButti K."/>
            <person name="Andreopoulos B."/>
            <person name="Lipzen A."/>
            <person name="Chen C."/>
            <person name="Yan M."/>
            <person name="Daum C."/>
            <person name="Ng V."/>
            <person name="Clum A."/>
            <person name="Steindorff A."/>
            <person name="Ohm R.A."/>
            <person name="Martin F."/>
            <person name="Silar P."/>
            <person name="Natvig D.O."/>
            <person name="Lalanne C."/>
            <person name="Gautier V."/>
            <person name="Ament-Velasquez S.L."/>
            <person name="Kruys A."/>
            <person name="Hutchinson M.I."/>
            <person name="Powell A.J."/>
            <person name="Barry K."/>
            <person name="Miller A.N."/>
            <person name="Grigoriev I.V."/>
            <person name="Debuchy R."/>
            <person name="Gladieux P."/>
            <person name="Hiltunen Thoren M."/>
            <person name="Johannesson H."/>
        </authorList>
    </citation>
    <scope>NUCLEOTIDE SEQUENCE</scope>
    <source>
        <strain evidence="5">PSN324</strain>
    </source>
</reference>
<dbReference type="InterPro" id="IPR056884">
    <property type="entry name" value="NPHP3-like_N"/>
</dbReference>
<evidence type="ECO:0000313" key="5">
    <source>
        <dbReference type="EMBL" id="KAK4465124.1"/>
    </source>
</evidence>
<name>A0AAV9HW67_9PEZI</name>
<dbReference type="SUPFAM" id="SSF52540">
    <property type="entry name" value="P-loop containing nucleoside triphosphate hydrolases"/>
    <property type="match status" value="1"/>
</dbReference>
<dbReference type="InterPro" id="IPR002110">
    <property type="entry name" value="Ankyrin_rpt"/>
</dbReference>
<evidence type="ECO:0000256" key="1">
    <source>
        <dbReference type="ARBA" id="ARBA00022737"/>
    </source>
</evidence>
<dbReference type="Gene3D" id="1.25.40.20">
    <property type="entry name" value="Ankyrin repeat-containing domain"/>
    <property type="match status" value="7"/>
</dbReference>
<dbReference type="InterPro" id="IPR027417">
    <property type="entry name" value="P-loop_NTPase"/>
</dbReference>
<keyword evidence="1" id="KW-0677">Repeat</keyword>
<comment type="caution">
    <text evidence="5">The sequence shown here is derived from an EMBL/GenBank/DDBJ whole genome shotgun (WGS) entry which is preliminary data.</text>
</comment>
<dbReference type="InterPro" id="IPR036770">
    <property type="entry name" value="Ankyrin_rpt-contain_sf"/>
</dbReference>
<keyword evidence="2 3" id="KW-0040">ANK repeat</keyword>
<dbReference type="PROSITE" id="PS50088">
    <property type="entry name" value="ANK_REPEAT"/>
    <property type="match status" value="7"/>
</dbReference>
<dbReference type="PANTHER" id="PTHR24198">
    <property type="entry name" value="ANKYRIN REPEAT AND PROTEIN KINASE DOMAIN-CONTAINING PROTEIN"/>
    <property type="match status" value="1"/>
</dbReference>
<dbReference type="SMART" id="SM00248">
    <property type="entry name" value="ANK"/>
    <property type="match status" value="18"/>
</dbReference>
<feature type="repeat" description="ANK" evidence="3">
    <location>
        <begin position="720"/>
        <end position="752"/>
    </location>
</feature>
<feature type="repeat" description="ANK" evidence="3">
    <location>
        <begin position="1239"/>
        <end position="1266"/>
    </location>
</feature>
<gene>
    <name evidence="5" type="ORF">QBC42DRAFT_344182</name>
</gene>
<feature type="repeat" description="ANK" evidence="3">
    <location>
        <begin position="612"/>
        <end position="644"/>
    </location>
</feature>
<protein>
    <submittedName>
        <fullName evidence="5">Ankyrin-2</fullName>
    </submittedName>
</protein>
<proteinExistence type="predicted"/>
<reference evidence="5" key="2">
    <citation type="submission" date="2023-06" db="EMBL/GenBank/DDBJ databases">
        <authorList>
            <consortium name="Lawrence Berkeley National Laboratory"/>
            <person name="Mondo S.J."/>
            <person name="Hensen N."/>
            <person name="Bonometti L."/>
            <person name="Westerberg I."/>
            <person name="Brannstrom I.O."/>
            <person name="Guillou S."/>
            <person name="Cros-Aarteil S."/>
            <person name="Calhoun S."/>
            <person name="Haridas S."/>
            <person name="Kuo A."/>
            <person name="Pangilinan J."/>
            <person name="Riley R."/>
            <person name="Labutti K."/>
            <person name="Andreopoulos B."/>
            <person name="Lipzen A."/>
            <person name="Chen C."/>
            <person name="Yanf M."/>
            <person name="Daum C."/>
            <person name="Ng V."/>
            <person name="Clum A."/>
            <person name="Steindorff A."/>
            <person name="Ohm R."/>
            <person name="Martin F."/>
            <person name="Silar P."/>
            <person name="Natvig D."/>
            <person name="Lalanne C."/>
            <person name="Gautier V."/>
            <person name="Ament-Velasquez S.L."/>
            <person name="Kruys A."/>
            <person name="Hutchinson M.I."/>
            <person name="Powell A.J."/>
            <person name="Barry K."/>
            <person name="Miller A.N."/>
            <person name="Grigoriev I.V."/>
            <person name="Debuchy R."/>
            <person name="Gladieux P."/>
            <person name="Thoren M.H."/>
            <person name="Johannesson H."/>
        </authorList>
    </citation>
    <scope>NUCLEOTIDE SEQUENCE</scope>
    <source>
        <strain evidence="5">PSN324</strain>
    </source>
</reference>
<keyword evidence="6" id="KW-1185">Reference proteome</keyword>